<dbReference type="InterPro" id="IPR036431">
    <property type="entry name" value="ARID_dom_sf"/>
</dbReference>
<feature type="compositionally biased region" description="Acidic residues" evidence="7">
    <location>
        <begin position="193"/>
        <end position="202"/>
    </location>
</feature>
<dbReference type="InterPro" id="IPR009668">
    <property type="entry name" value="RNA_pol-assoc_fac_A49-like"/>
</dbReference>
<dbReference type="GO" id="GO:0000428">
    <property type="term" value="C:DNA-directed RNA polymerase complex"/>
    <property type="evidence" value="ECO:0007669"/>
    <property type="project" value="UniProtKB-KW"/>
</dbReference>
<dbReference type="Pfam" id="PF06870">
    <property type="entry name" value="RNA_pol_I_A49"/>
    <property type="match status" value="1"/>
</dbReference>
<evidence type="ECO:0000256" key="4">
    <source>
        <dbReference type="ARBA" id="ARBA00023015"/>
    </source>
</evidence>
<dbReference type="GO" id="GO:0005730">
    <property type="term" value="C:nucleolus"/>
    <property type="evidence" value="ECO:0007669"/>
    <property type="project" value="UniProtKB-SubCell"/>
</dbReference>
<dbReference type="Proteomes" id="UP000549394">
    <property type="component" value="Unassembled WGS sequence"/>
</dbReference>
<dbReference type="GO" id="GO:0006357">
    <property type="term" value="P:regulation of transcription by RNA polymerase II"/>
    <property type="evidence" value="ECO:0007669"/>
    <property type="project" value="TreeGrafter"/>
</dbReference>
<dbReference type="OrthoDB" id="1938591at2759"/>
<keyword evidence="3" id="KW-0240">DNA-directed RNA polymerase</keyword>
<comment type="caution">
    <text evidence="9">The sequence shown here is derived from an EMBL/GenBank/DDBJ whole genome shotgun (WGS) entry which is preliminary data.</text>
</comment>
<comment type="subcellular location">
    <subcellularLocation>
        <location evidence="1">Nucleus</location>
        <location evidence="1">Nucleolus</location>
    </subcellularLocation>
</comment>
<protein>
    <submittedName>
        <fullName evidence="9">DgyrCDS94</fullName>
    </submittedName>
</protein>
<dbReference type="AlphaFoldDB" id="A0A7I8V6B7"/>
<keyword evidence="4" id="KW-0805">Transcription regulation</keyword>
<dbReference type="Pfam" id="PF01388">
    <property type="entry name" value="ARID"/>
    <property type="match status" value="1"/>
</dbReference>
<dbReference type="InterPro" id="IPR001606">
    <property type="entry name" value="ARID_dom"/>
</dbReference>
<evidence type="ECO:0000256" key="5">
    <source>
        <dbReference type="ARBA" id="ARBA00023163"/>
    </source>
</evidence>
<dbReference type="GO" id="GO:0006351">
    <property type="term" value="P:DNA-templated transcription"/>
    <property type="evidence" value="ECO:0007669"/>
    <property type="project" value="InterPro"/>
</dbReference>
<feature type="domain" description="ARID" evidence="8">
    <location>
        <begin position="686"/>
        <end position="778"/>
    </location>
</feature>
<name>A0A7I8V6B7_9ANNE</name>
<evidence type="ECO:0000256" key="2">
    <source>
        <dbReference type="ARBA" id="ARBA00009430"/>
    </source>
</evidence>
<feature type="region of interest" description="Disordered" evidence="7">
    <location>
        <begin position="124"/>
        <end position="145"/>
    </location>
</feature>
<evidence type="ECO:0000313" key="10">
    <source>
        <dbReference type="Proteomes" id="UP000549394"/>
    </source>
</evidence>
<dbReference type="GO" id="GO:0000976">
    <property type="term" value="F:transcription cis-regulatory region binding"/>
    <property type="evidence" value="ECO:0007669"/>
    <property type="project" value="TreeGrafter"/>
</dbReference>
<organism evidence="9 10">
    <name type="scientific">Dimorphilus gyrociliatus</name>
    <dbReference type="NCBI Taxonomy" id="2664684"/>
    <lineage>
        <taxon>Eukaryota</taxon>
        <taxon>Metazoa</taxon>
        <taxon>Spiralia</taxon>
        <taxon>Lophotrochozoa</taxon>
        <taxon>Annelida</taxon>
        <taxon>Polychaeta</taxon>
        <taxon>Polychaeta incertae sedis</taxon>
        <taxon>Dinophilidae</taxon>
        <taxon>Dimorphilus</taxon>
    </lineage>
</organism>
<keyword evidence="6" id="KW-0539">Nucleus</keyword>
<comment type="similarity">
    <text evidence="2">Belongs to the eukaryotic RPA49/POLR1E RNA polymerase subunit family.</text>
</comment>
<evidence type="ECO:0000256" key="3">
    <source>
        <dbReference type="ARBA" id="ARBA00022478"/>
    </source>
</evidence>
<dbReference type="PANTHER" id="PTHR13964">
    <property type="entry name" value="RBP-RELATED"/>
    <property type="match status" value="1"/>
</dbReference>
<reference evidence="9 10" key="1">
    <citation type="submission" date="2020-08" db="EMBL/GenBank/DDBJ databases">
        <authorList>
            <person name="Hejnol A."/>
        </authorList>
    </citation>
    <scope>NUCLEOTIDE SEQUENCE [LARGE SCALE GENOMIC DNA]</scope>
</reference>
<keyword evidence="10" id="KW-1185">Reference proteome</keyword>
<dbReference type="SMART" id="SM01014">
    <property type="entry name" value="ARID"/>
    <property type="match status" value="1"/>
</dbReference>
<feature type="region of interest" description="Disordered" evidence="7">
    <location>
        <begin position="618"/>
        <end position="667"/>
    </location>
</feature>
<evidence type="ECO:0000313" key="9">
    <source>
        <dbReference type="EMBL" id="CAD5110722.1"/>
    </source>
</evidence>
<proteinExistence type="inferred from homology"/>
<evidence type="ECO:0000256" key="6">
    <source>
        <dbReference type="ARBA" id="ARBA00023242"/>
    </source>
</evidence>
<evidence type="ECO:0000259" key="8">
    <source>
        <dbReference type="PROSITE" id="PS51011"/>
    </source>
</evidence>
<dbReference type="Gene3D" id="1.10.150.60">
    <property type="entry name" value="ARID DNA-binding domain"/>
    <property type="match status" value="1"/>
</dbReference>
<dbReference type="InterPro" id="IPR051232">
    <property type="entry name" value="ARID/SWI1_ChromRemod"/>
</dbReference>
<gene>
    <name evidence="9" type="ORF">DGYR_LOCUS86</name>
</gene>
<evidence type="ECO:0000256" key="7">
    <source>
        <dbReference type="SAM" id="MobiDB-lite"/>
    </source>
</evidence>
<evidence type="ECO:0000256" key="1">
    <source>
        <dbReference type="ARBA" id="ARBA00004604"/>
    </source>
</evidence>
<dbReference type="CDD" id="cd16869">
    <property type="entry name" value="ARID_ARID5"/>
    <property type="match status" value="1"/>
</dbReference>
<keyword evidence="5" id="KW-0804">Transcription</keyword>
<dbReference type="SUPFAM" id="SSF46774">
    <property type="entry name" value="ARID-like"/>
    <property type="match status" value="1"/>
</dbReference>
<feature type="region of interest" description="Disordered" evidence="7">
    <location>
        <begin position="189"/>
        <end position="212"/>
    </location>
</feature>
<accession>A0A7I8V6B7</accession>
<dbReference type="EMBL" id="CAJFCJ010000001">
    <property type="protein sequence ID" value="CAD5110722.1"/>
    <property type="molecule type" value="Genomic_DNA"/>
</dbReference>
<dbReference type="PROSITE" id="PS51011">
    <property type="entry name" value="ARID"/>
    <property type="match status" value="1"/>
</dbReference>
<sequence length="1006" mass="114039">MDKNDSCNYRVQLCSSLSRQYVLANFSNGTISGNNLQKNFQLKQAEKGKKRFLCAERSSESQIPEGLSFHGEVKRQKFVKGNDGEDSCLAEKSLLICERNDEEKVLKIYLTTATCELTANVEGEKSNFDEEDRDQSKESTRDKKQNLIELFGDAKRKRGQRLKLKNRDVIDEKAAEKTVKESSQKVIEKLEGEEPAEEEDTMDDLRPPFNSEAKEPKKVYNMDMVFPPEVWQCLEDKSQELAKDADSDFKLLAHKYSIFIAELVQKYKTKDKSLRILLYLDVLLRIHNSHGMGLKSLKVNYIPRTVMEGILNFYSTKDKNEARKVIRVKSRYQNLLLQVHVILLRLHLDNFCIDTQQVANSLFKPANDIIKLAKFLGCTIKKSSPYGPACGQHGIYSFYKSFKYLRGTKQRIISTGDFFFMEIDNDLPAIGEIQLVWTDKNSTEAFVSLKIYYLPAYVSDSKQEHHGQDEVIAEADKVVVSVDNLAKWLTDDAFRHWMTVGHRGPAKGECQQTDDINTSSFLPPAVSVQRKRSRKADGGDDLVIVTYAQYCRYRAALKRLEGVTNQWLRHTIISALGGFSLPTGIKRVLFVREVTSHTNLDQHPFRLYGVTPTLKGRPRKRKLNYDGDSDSDFVPTKAIRTSVDSKQDDSSNDSIPSTNEDSDRKWSDDERAVVRVKLGPRGEPPNQEREDFLLDLKEFMRRNNTPVERAPFLGFKQLDLFRIYKLVKDYGGYEAVCSRRLWKNIYDTLGGNPTNTSAATCTRRHYERLILPFERYLTRKNSYRTKETGHDFSILENQWSEIKAKHQSSEASNQLAKRQVARRTVKDELEARQIEIQTSTSNKLSTGRRTIKDELEARKIASLNNGLSLPQSLPQTVSQSITQSFSQSSNPTNGFVELAVPTVENPTSNKPEQAADVANNNCSMNGITALTLPFNVPMLNGKFNLDLLPAAIPALNLPNLNGVSTLPSFPKPSFYVPTALNGLSGIPFPPLANVVGTLTPPEILRK</sequence>
<dbReference type="SMART" id="SM00501">
    <property type="entry name" value="BRIGHT"/>
    <property type="match status" value="1"/>
</dbReference>
<dbReference type="PANTHER" id="PTHR13964:SF44">
    <property type="entry name" value="ARID DOMAIN-CONTAINING PROTEIN"/>
    <property type="match status" value="1"/>
</dbReference>